<dbReference type="EMBL" id="FUZA01000018">
    <property type="protein sequence ID" value="SKC20501.1"/>
    <property type="molecule type" value="Genomic_DNA"/>
</dbReference>
<evidence type="ECO:0000313" key="2">
    <source>
        <dbReference type="EMBL" id="SKC20501.1"/>
    </source>
</evidence>
<reference evidence="3" key="1">
    <citation type="submission" date="2017-02" db="EMBL/GenBank/DDBJ databases">
        <authorList>
            <person name="Varghese N."/>
            <person name="Submissions S."/>
        </authorList>
    </citation>
    <scope>NUCLEOTIDE SEQUENCE [LARGE SCALE GENOMIC DNA]</scope>
    <source>
        <strain evidence="3">DSM 22270</strain>
    </source>
</reference>
<accession>A0A1T5HIX6</accession>
<keyword evidence="1" id="KW-1133">Transmembrane helix</keyword>
<gene>
    <name evidence="2" type="ORF">SAMN05660293_05669</name>
</gene>
<organism evidence="2 3">
    <name type="scientific">Dyadobacter psychrophilus</name>
    <dbReference type="NCBI Taxonomy" id="651661"/>
    <lineage>
        <taxon>Bacteria</taxon>
        <taxon>Pseudomonadati</taxon>
        <taxon>Bacteroidota</taxon>
        <taxon>Cytophagia</taxon>
        <taxon>Cytophagales</taxon>
        <taxon>Spirosomataceae</taxon>
        <taxon>Dyadobacter</taxon>
    </lineage>
</organism>
<dbReference type="Proteomes" id="UP000190897">
    <property type="component" value="Unassembled WGS sequence"/>
</dbReference>
<dbReference type="OrthoDB" id="963371at2"/>
<feature type="transmembrane region" description="Helical" evidence="1">
    <location>
        <begin position="6"/>
        <end position="23"/>
    </location>
</feature>
<dbReference type="AlphaFoldDB" id="A0A1T5HIX6"/>
<keyword evidence="1" id="KW-0812">Transmembrane</keyword>
<protein>
    <recommendedName>
        <fullName evidence="4">Gas vesicle protein G</fullName>
    </recommendedName>
</protein>
<keyword evidence="3" id="KW-1185">Reference proteome</keyword>
<sequence length="87" mass="9748">MILVDLLIILSTGVVFFLIANHLEIARQHAMVGGTKHACSRSRYRVESQLDGLLSRYNKGLLSEKQYCEQSDALIDQLADLLQEEAS</sequence>
<evidence type="ECO:0000256" key="1">
    <source>
        <dbReference type="SAM" id="Phobius"/>
    </source>
</evidence>
<proteinExistence type="predicted"/>
<name>A0A1T5HIX6_9BACT</name>
<dbReference type="RefSeq" id="WP_082218085.1">
    <property type="nucleotide sequence ID" value="NZ_FUZA01000018.1"/>
</dbReference>
<keyword evidence="1" id="KW-0472">Membrane</keyword>
<evidence type="ECO:0008006" key="4">
    <source>
        <dbReference type="Google" id="ProtNLM"/>
    </source>
</evidence>
<evidence type="ECO:0000313" key="3">
    <source>
        <dbReference type="Proteomes" id="UP000190897"/>
    </source>
</evidence>